<name>A0ABC8TJF2_9AQUA</name>
<dbReference type="EMBL" id="CAUOFW020005280">
    <property type="protein sequence ID" value="CAK9169374.1"/>
    <property type="molecule type" value="Genomic_DNA"/>
</dbReference>
<evidence type="ECO:0000313" key="1">
    <source>
        <dbReference type="EMBL" id="CAK9169374.1"/>
    </source>
</evidence>
<organism evidence="1 2">
    <name type="scientific">Ilex paraguariensis</name>
    <name type="common">yerba mate</name>
    <dbReference type="NCBI Taxonomy" id="185542"/>
    <lineage>
        <taxon>Eukaryota</taxon>
        <taxon>Viridiplantae</taxon>
        <taxon>Streptophyta</taxon>
        <taxon>Embryophyta</taxon>
        <taxon>Tracheophyta</taxon>
        <taxon>Spermatophyta</taxon>
        <taxon>Magnoliopsida</taxon>
        <taxon>eudicotyledons</taxon>
        <taxon>Gunneridae</taxon>
        <taxon>Pentapetalae</taxon>
        <taxon>asterids</taxon>
        <taxon>campanulids</taxon>
        <taxon>Aquifoliales</taxon>
        <taxon>Aquifoliaceae</taxon>
        <taxon>Ilex</taxon>
    </lineage>
</organism>
<dbReference type="AlphaFoldDB" id="A0ABC8TJF2"/>
<proteinExistence type="predicted"/>
<accession>A0ABC8TJF2</accession>
<dbReference type="PANTHER" id="PTHR47076">
    <property type="entry name" value="NHL DOMAIN PROTEIN"/>
    <property type="match status" value="1"/>
</dbReference>
<comment type="caution">
    <text evidence="1">The sequence shown here is derived from an EMBL/GenBank/DDBJ whole genome shotgun (WGS) entry which is preliminary data.</text>
</comment>
<reference evidence="1 2" key="1">
    <citation type="submission" date="2024-02" db="EMBL/GenBank/DDBJ databases">
        <authorList>
            <person name="Vignale AGUSTIN F."/>
            <person name="Sosa J E."/>
            <person name="Modenutti C."/>
        </authorList>
    </citation>
    <scope>NUCLEOTIDE SEQUENCE [LARGE SCALE GENOMIC DNA]</scope>
</reference>
<keyword evidence="2" id="KW-1185">Reference proteome</keyword>
<protein>
    <submittedName>
        <fullName evidence="1">Uncharacterized protein</fullName>
    </submittedName>
</protein>
<dbReference type="Proteomes" id="UP001642360">
    <property type="component" value="Unassembled WGS sequence"/>
</dbReference>
<evidence type="ECO:0000313" key="2">
    <source>
        <dbReference type="Proteomes" id="UP001642360"/>
    </source>
</evidence>
<dbReference type="PANTHER" id="PTHR47076:SF1">
    <property type="entry name" value="NHL DOMAIN PROTEIN"/>
    <property type="match status" value="1"/>
</dbReference>
<gene>
    <name evidence="1" type="ORF">ILEXP_LOCUS38816</name>
</gene>
<sequence length="161" mass="18319">MEGRELSQKDTESNADTSEILYKNRRSCFCTPCFGSSDRSWSTLNWWQRVRTGESEDGTLLGRGIGVLKKLREWSEIVAGPRWKTFIRRFNRNKGGGGRHANFQYDPLSYSLNFDEGQGQDGNSAEMEEDYTFRNFSMRYASVPISAGKSMDIGKEGPSFV</sequence>